<dbReference type="PANTHER" id="PTHR43333:SF1">
    <property type="entry name" value="D-ISOMER SPECIFIC 2-HYDROXYACID DEHYDROGENASE NAD-BINDING DOMAIN-CONTAINING PROTEIN"/>
    <property type="match status" value="1"/>
</dbReference>
<feature type="domain" description="D-isomer specific 2-hydroxyacid dehydrogenase NAD-binding" evidence="3">
    <location>
        <begin position="251"/>
        <end position="341"/>
    </location>
</feature>
<accession>A0ABQ9WUC8</accession>
<dbReference type="PANTHER" id="PTHR43333">
    <property type="entry name" value="2-HACID_DH_C DOMAIN-CONTAINING PROTEIN"/>
    <property type="match status" value="1"/>
</dbReference>
<evidence type="ECO:0000259" key="3">
    <source>
        <dbReference type="Pfam" id="PF02826"/>
    </source>
</evidence>
<evidence type="ECO:0000256" key="1">
    <source>
        <dbReference type="ARBA" id="ARBA00023002"/>
    </source>
</evidence>
<keyword evidence="2" id="KW-0520">NAD</keyword>
<proteinExistence type="predicted"/>
<evidence type="ECO:0000256" key="2">
    <source>
        <dbReference type="ARBA" id="ARBA00023027"/>
    </source>
</evidence>
<gene>
    <name evidence="4" type="ORF">BLNAU_21980</name>
</gene>
<keyword evidence="1" id="KW-0560">Oxidoreductase</keyword>
<dbReference type="Gene3D" id="3.40.50.720">
    <property type="entry name" value="NAD(P)-binding Rossmann-like Domain"/>
    <property type="match status" value="2"/>
</dbReference>
<organism evidence="4 5">
    <name type="scientific">Blattamonas nauphoetae</name>
    <dbReference type="NCBI Taxonomy" id="2049346"/>
    <lineage>
        <taxon>Eukaryota</taxon>
        <taxon>Metamonada</taxon>
        <taxon>Preaxostyla</taxon>
        <taxon>Oxymonadida</taxon>
        <taxon>Blattamonas</taxon>
    </lineage>
</organism>
<protein>
    <recommendedName>
        <fullName evidence="3">D-isomer specific 2-hydroxyacid dehydrogenase NAD-binding domain-containing protein</fullName>
    </recommendedName>
</protein>
<dbReference type="SUPFAM" id="SSF51735">
    <property type="entry name" value="NAD(P)-binding Rossmann-fold domains"/>
    <property type="match status" value="1"/>
</dbReference>
<dbReference type="InterPro" id="IPR006140">
    <property type="entry name" value="D-isomer_DH_NAD-bd"/>
</dbReference>
<name>A0ABQ9WUC8_9EUKA</name>
<comment type="caution">
    <text evidence="4">The sequence shown here is derived from an EMBL/GenBank/DDBJ whole genome shotgun (WGS) entry which is preliminary data.</text>
</comment>
<evidence type="ECO:0000313" key="5">
    <source>
        <dbReference type="Proteomes" id="UP001281761"/>
    </source>
</evidence>
<sequence>MRQLTPNHRTQCFNCALRDSWEDFPIFGVPGRDDAGVMDGVRTWKKDAPAVRKRGQQILTKLCEEGLSEEIELQLQYSQSDIHARRDVFLGARLIQHFGGNIPSLTMSPLPHGPTGTHPKFAVTRGASLFGPAMAEYIIGATIATHRHIYQLKQIQSTGASPFGIVEKASTFPLVSQLRVGILGETRTIGQDITRRIYAHGATVVGAGRKERKEGEKWLQRQVECEWDKRLPKASDSFSSFISLEGDDAQHQNKLRAFLKDLDVIVNVLPYTSETHYLHGWRQIDGTDGFTEPLSVCKPSSILVNVGRGIVICEAAVCSALNKGFIRHANLDVFEEEPLPPT</sequence>
<dbReference type="Proteomes" id="UP001281761">
    <property type="component" value="Unassembled WGS sequence"/>
</dbReference>
<evidence type="ECO:0000313" key="4">
    <source>
        <dbReference type="EMBL" id="KAK2943112.1"/>
    </source>
</evidence>
<dbReference type="EMBL" id="JARBJD010000363">
    <property type="protein sequence ID" value="KAK2943112.1"/>
    <property type="molecule type" value="Genomic_DNA"/>
</dbReference>
<dbReference type="InterPro" id="IPR036291">
    <property type="entry name" value="NAD(P)-bd_dom_sf"/>
</dbReference>
<dbReference type="Pfam" id="PF02826">
    <property type="entry name" value="2-Hacid_dh_C"/>
    <property type="match status" value="1"/>
</dbReference>
<keyword evidence="5" id="KW-1185">Reference proteome</keyword>
<reference evidence="4 5" key="1">
    <citation type="journal article" date="2022" name="bioRxiv">
        <title>Genomics of Preaxostyla Flagellates Illuminates Evolutionary Transitions and the Path Towards Mitochondrial Loss.</title>
        <authorList>
            <person name="Novak L.V.F."/>
            <person name="Treitli S.C."/>
            <person name="Pyrih J."/>
            <person name="Halakuc P."/>
            <person name="Pipaliya S.V."/>
            <person name="Vacek V."/>
            <person name="Brzon O."/>
            <person name="Soukal P."/>
            <person name="Eme L."/>
            <person name="Dacks J.B."/>
            <person name="Karnkowska A."/>
            <person name="Elias M."/>
            <person name="Hampl V."/>
        </authorList>
    </citation>
    <scope>NUCLEOTIDE SEQUENCE [LARGE SCALE GENOMIC DNA]</scope>
    <source>
        <strain evidence="4">NAU3</strain>
        <tissue evidence="4">Gut</tissue>
    </source>
</reference>